<evidence type="ECO:0000313" key="2">
    <source>
        <dbReference type="Proteomes" id="UP001501690"/>
    </source>
</evidence>
<evidence type="ECO:0000313" key="1">
    <source>
        <dbReference type="EMBL" id="GAA1703870.1"/>
    </source>
</evidence>
<dbReference type="PANTHER" id="PTHR43223:SF1">
    <property type="entry name" value="ALKYL_ARYL-SULFATASE BDS1"/>
    <property type="match status" value="1"/>
</dbReference>
<proteinExistence type="predicted"/>
<dbReference type="Gene3D" id="3.60.15.30">
    <property type="entry name" value="Metallo-beta-lactamase domain"/>
    <property type="match status" value="1"/>
</dbReference>
<dbReference type="PANTHER" id="PTHR43223">
    <property type="entry name" value="ALKYL/ARYL-SULFATASE"/>
    <property type="match status" value="1"/>
</dbReference>
<gene>
    <name evidence="1" type="ORF">GCM10009808_22190</name>
</gene>
<dbReference type="Proteomes" id="UP001501690">
    <property type="component" value="Unassembled WGS sequence"/>
</dbReference>
<name>A0ABP4UIS0_9MICO</name>
<dbReference type="RefSeq" id="WP_344072571.1">
    <property type="nucleotide sequence ID" value="NZ_BAAAPL010000002.1"/>
</dbReference>
<reference evidence="2" key="1">
    <citation type="journal article" date="2019" name="Int. J. Syst. Evol. Microbiol.">
        <title>The Global Catalogue of Microorganisms (GCM) 10K type strain sequencing project: providing services to taxonomists for standard genome sequencing and annotation.</title>
        <authorList>
            <consortium name="The Broad Institute Genomics Platform"/>
            <consortium name="The Broad Institute Genome Sequencing Center for Infectious Disease"/>
            <person name="Wu L."/>
            <person name="Ma J."/>
        </authorList>
    </citation>
    <scope>NUCLEOTIDE SEQUENCE [LARGE SCALE GENOMIC DNA]</scope>
    <source>
        <strain evidence="2">JCM 15577</strain>
    </source>
</reference>
<keyword evidence="2" id="KW-1185">Reference proteome</keyword>
<organism evidence="1 2">
    <name type="scientific">Microbacterium sediminicola</name>
    <dbReference type="NCBI Taxonomy" id="415210"/>
    <lineage>
        <taxon>Bacteria</taxon>
        <taxon>Bacillati</taxon>
        <taxon>Actinomycetota</taxon>
        <taxon>Actinomycetes</taxon>
        <taxon>Micrococcales</taxon>
        <taxon>Microbacteriaceae</taxon>
        <taxon>Microbacterium</taxon>
    </lineage>
</organism>
<protein>
    <submittedName>
        <fullName evidence="1">Uncharacterized protein</fullName>
    </submittedName>
</protein>
<dbReference type="InterPro" id="IPR052195">
    <property type="entry name" value="Bact_Alkyl/Aryl-Sulfatase"/>
</dbReference>
<sequence length="43" mass="4743">MPGNATHNLHNLLTLRGALVRDPHVWSEYLTEAIARYGDAATP</sequence>
<comment type="caution">
    <text evidence="1">The sequence shown here is derived from an EMBL/GenBank/DDBJ whole genome shotgun (WGS) entry which is preliminary data.</text>
</comment>
<dbReference type="EMBL" id="BAAAPL010000002">
    <property type="protein sequence ID" value="GAA1703870.1"/>
    <property type="molecule type" value="Genomic_DNA"/>
</dbReference>
<accession>A0ABP4UIS0</accession>